<dbReference type="PROSITE" id="PS00028">
    <property type="entry name" value="ZINC_FINGER_C2H2_1"/>
    <property type="match status" value="1"/>
</dbReference>
<dbReference type="InterPro" id="IPR013087">
    <property type="entry name" value="Znf_C2H2_type"/>
</dbReference>
<feature type="domain" description="C2H2-type" evidence="2">
    <location>
        <begin position="134"/>
        <end position="155"/>
    </location>
</feature>
<evidence type="ECO:0000313" key="3">
    <source>
        <dbReference type="EMBL" id="CAG6747620.1"/>
    </source>
</evidence>
<dbReference type="EMBL" id="HBUF01515042">
    <property type="protein sequence ID" value="CAG6747620.1"/>
    <property type="molecule type" value="Transcribed_RNA"/>
</dbReference>
<evidence type="ECO:0000259" key="2">
    <source>
        <dbReference type="PROSITE" id="PS00028"/>
    </source>
</evidence>
<sequence>MPETRISHRIAFSQLASGKRAQVKPKKRWSDVIKEDLKVFNIDPEHWRNAAADRPTWRQSIHTESEKHHLKIIQHSKKKRTERHIEGDKFDWKCPLCDFLRSGRTGRQYVTSHMSQKHPREMEQSRANTMSLTCHLCGFVCRSKSGLSSHLHHKHPDFQQTGLKPMQIRAAQSAPNSTTTTTGSQITSTSTTTAVHVTVNTTTTSNSSVDCPWCVRSRGLARHIGSSTCRRQDGGHNSADNIGSR</sequence>
<organism evidence="3">
    <name type="scientific">Cacopsylla melanoneura</name>
    <dbReference type="NCBI Taxonomy" id="428564"/>
    <lineage>
        <taxon>Eukaryota</taxon>
        <taxon>Metazoa</taxon>
        <taxon>Ecdysozoa</taxon>
        <taxon>Arthropoda</taxon>
        <taxon>Hexapoda</taxon>
        <taxon>Insecta</taxon>
        <taxon>Pterygota</taxon>
        <taxon>Neoptera</taxon>
        <taxon>Paraneoptera</taxon>
        <taxon>Hemiptera</taxon>
        <taxon>Sternorrhyncha</taxon>
        <taxon>Psylloidea</taxon>
        <taxon>Psyllidae</taxon>
        <taxon>Psyllinae</taxon>
        <taxon>Cacopsylla</taxon>
    </lineage>
</organism>
<dbReference type="Gene3D" id="3.30.160.60">
    <property type="entry name" value="Classic Zinc Finger"/>
    <property type="match status" value="1"/>
</dbReference>
<proteinExistence type="predicted"/>
<feature type="region of interest" description="Disordered" evidence="1">
    <location>
        <begin position="169"/>
        <end position="192"/>
    </location>
</feature>
<dbReference type="AlphaFoldDB" id="A0A8D8ZHA6"/>
<reference evidence="3" key="1">
    <citation type="submission" date="2021-05" db="EMBL/GenBank/DDBJ databases">
        <authorList>
            <person name="Alioto T."/>
            <person name="Alioto T."/>
            <person name="Gomez Garrido J."/>
        </authorList>
    </citation>
    <scope>NUCLEOTIDE SEQUENCE</scope>
</reference>
<protein>
    <recommendedName>
        <fullName evidence="2">C2H2-type domain-containing protein</fullName>
    </recommendedName>
</protein>
<name>A0A8D8ZHA6_9HEMI</name>
<evidence type="ECO:0000256" key="1">
    <source>
        <dbReference type="SAM" id="MobiDB-lite"/>
    </source>
</evidence>
<accession>A0A8D8ZHA6</accession>
<feature type="compositionally biased region" description="Low complexity" evidence="1">
    <location>
        <begin position="176"/>
        <end position="192"/>
    </location>
</feature>